<evidence type="ECO:0000313" key="3">
    <source>
        <dbReference type="Proteomes" id="UP001155546"/>
    </source>
</evidence>
<feature type="chain" id="PRO_5040871848" description="Solute-binding protein family 3/N-terminal domain-containing protein" evidence="1">
    <location>
        <begin position="25"/>
        <end position="306"/>
    </location>
</feature>
<comment type="caution">
    <text evidence="2">The sequence shown here is derived from an EMBL/GenBank/DDBJ whole genome shotgun (WGS) entry which is preliminary data.</text>
</comment>
<reference evidence="2" key="1">
    <citation type="journal article" date="2023" name="Int. J. Syst. Evol. Microbiol.">
        <title>&lt;i&gt;Shewanella septentrionalis&lt;/i&gt; sp. nov. and &lt;i&gt;Shewanella holmiensis&lt;/i&gt; sp. nov., isolated from Baltic Sea water and sediments.</title>
        <authorList>
            <person name="Martin-Rodriguez A.J."/>
            <person name="Thorell K."/>
            <person name="Joffre E."/>
            <person name="Jensie-Markopoulos S."/>
            <person name="Moore E.R.B."/>
            <person name="Sjoling A."/>
        </authorList>
    </citation>
    <scope>NUCLEOTIDE SEQUENCE</scope>
    <source>
        <strain evidence="2">SP1S2-7</strain>
    </source>
</reference>
<dbReference type="SUPFAM" id="SSF53850">
    <property type="entry name" value="Periplasmic binding protein-like II"/>
    <property type="match status" value="1"/>
</dbReference>
<evidence type="ECO:0000313" key="2">
    <source>
        <dbReference type="EMBL" id="MCT7940488.1"/>
    </source>
</evidence>
<evidence type="ECO:0000256" key="1">
    <source>
        <dbReference type="SAM" id="SignalP"/>
    </source>
</evidence>
<dbReference type="RefSeq" id="WP_261296925.1">
    <property type="nucleotide sequence ID" value="NZ_JAMTCD010000001.1"/>
</dbReference>
<keyword evidence="3" id="KW-1185">Reference proteome</keyword>
<dbReference type="Proteomes" id="UP001155546">
    <property type="component" value="Unassembled WGS sequence"/>
</dbReference>
<protein>
    <recommendedName>
        <fullName evidence="4">Solute-binding protein family 3/N-terminal domain-containing protein</fullName>
    </recommendedName>
</protein>
<keyword evidence="1" id="KW-0732">Signal</keyword>
<feature type="signal peptide" evidence="1">
    <location>
        <begin position="1"/>
        <end position="24"/>
    </location>
</feature>
<organism evidence="2 3">
    <name type="scientific">Shewanella holmiensis</name>
    <dbReference type="NCBI Taxonomy" id="2952222"/>
    <lineage>
        <taxon>Bacteria</taxon>
        <taxon>Pseudomonadati</taxon>
        <taxon>Pseudomonadota</taxon>
        <taxon>Gammaproteobacteria</taxon>
        <taxon>Alteromonadales</taxon>
        <taxon>Shewanellaceae</taxon>
        <taxon>Shewanella</taxon>
    </lineage>
</organism>
<proteinExistence type="predicted"/>
<evidence type="ECO:0008006" key="4">
    <source>
        <dbReference type="Google" id="ProtNLM"/>
    </source>
</evidence>
<dbReference type="EMBL" id="JAMTCD010000001">
    <property type="protein sequence ID" value="MCT7940488.1"/>
    <property type="molecule type" value="Genomic_DNA"/>
</dbReference>
<accession>A0A9X3AUM2</accession>
<sequence>MEINRIYYILLITFFIPLSFFAQANNAPAPMTEVRYNLSAQFVDPKQAYYISLLEMAMQKSEPKFGPYKMTPVEIEMPQGRTIKLVESKQHLDIVWTMTSIERENQLQAIYIPLLKGLMGYRIGIIRQGEQAKFDQVNSLNAFKKIIIGQGVDWPDTEILERNGFKVVSGSASNLLAMLSKERFDYFPRAIHEPWDELARSDDIALEQHLLLRYASPIYFFVHKQNKHLAERIEFGLRLAINDGSFDKLFQNHPITAGVIEKAQLNKRIEFEMSNPLLSPKSAELLKESHLWLTALEKMPQSTRQN</sequence>
<dbReference type="AlphaFoldDB" id="A0A9X3AUM2"/>
<gene>
    <name evidence="2" type="ORF">NE535_01545</name>
</gene>
<name>A0A9X3AUM2_9GAMM</name>